<proteinExistence type="predicted"/>
<name>A0A9N8EXY7_9STRA</name>
<dbReference type="OrthoDB" id="1658724at2759"/>
<feature type="domain" description="Fatty acid hydroxylase" evidence="6">
    <location>
        <begin position="185"/>
        <end position="319"/>
    </location>
</feature>
<evidence type="ECO:0000256" key="3">
    <source>
        <dbReference type="ARBA" id="ARBA00022989"/>
    </source>
</evidence>
<keyword evidence="7" id="KW-0560">Oxidoreductase</keyword>
<protein>
    <submittedName>
        <fullName evidence="7">Methylsterol monooxygenase DDB</fullName>
    </submittedName>
</protein>
<keyword evidence="7" id="KW-0503">Monooxygenase</keyword>
<feature type="transmembrane region" description="Helical" evidence="5">
    <location>
        <begin position="134"/>
        <end position="160"/>
    </location>
</feature>
<accession>A0A9N8EXY7</accession>
<dbReference type="PANTHER" id="PTHR11863">
    <property type="entry name" value="STEROL DESATURASE"/>
    <property type="match status" value="1"/>
</dbReference>
<dbReference type="GO" id="GO:0005506">
    <property type="term" value="F:iron ion binding"/>
    <property type="evidence" value="ECO:0007669"/>
    <property type="project" value="InterPro"/>
</dbReference>
<dbReference type="GO" id="GO:0008610">
    <property type="term" value="P:lipid biosynthetic process"/>
    <property type="evidence" value="ECO:0007669"/>
    <property type="project" value="InterPro"/>
</dbReference>
<evidence type="ECO:0000256" key="1">
    <source>
        <dbReference type="ARBA" id="ARBA00004370"/>
    </source>
</evidence>
<dbReference type="GO" id="GO:0016020">
    <property type="term" value="C:membrane"/>
    <property type="evidence" value="ECO:0007669"/>
    <property type="project" value="UniProtKB-SubCell"/>
</dbReference>
<dbReference type="AlphaFoldDB" id="A0A9N8EXY7"/>
<evidence type="ECO:0000259" key="6">
    <source>
        <dbReference type="Pfam" id="PF04116"/>
    </source>
</evidence>
<dbReference type="InterPro" id="IPR006694">
    <property type="entry name" value="Fatty_acid_hydroxylase"/>
</dbReference>
<comment type="caution">
    <text evidence="7">The sequence shown here is derived from an EMBL/GenBank/DDBJ whole genome shotgun (WGS) entry which is preliminary data.</text>
</comment>
<dbReference type="EMBL" id="CAICTM010002216">
    <property type="protein sequence ID" value="CAB9528405.1"/>
    <property type="molecule type" value="Genomic_DNA"/>
</dbReference>
<evidence type="ECO:0000313" key="7">
    <source>
        <dbReference type="EMBL" id="CAB9528405.1"/>
    </source>
</evidence>
<feature type="transmembrane region" description="Helical" evidence="5">
    <location>
        <begin position="79"/>
        <end position="107"/>
    </location>
</feature>
<keyword evidence="4 5" id="KW-0472">Membrane</keyword>
<dbReference type="InterPro" id="IPR050307">
    <property type="entry name" value="Sterol_Desaturase_Related"/>
</dbReference>
<feature type="transmembrane region" description="Helical" evidence="5">
    <location>
        <begin position="38"/>
        <end position="59"/>
    </location>
</feature>
<dbReference type="Pfam" id="PF04116">
    <property type="entry name" value="FA_hydroxylase"/>
    <property type="match status" value="1"/>
</dbReference>
<reference evidence="7" key="1">
    <citation type="submission" date="2020-06" db="EMBL/GenBank/DDBJ databases">
        <authorList>
            <consortium name="Plant Systems Biology data submission"/>
        </authorList>
    </citation>
    <scope>NUCLEOTIDE SEQUENCE</scope>
    <source>
        <strain evidence="7">D6</strain>
    </source>
</reference>
<gene>
    <name evidence="7" type="ORF">SEMRO_2218_G319510.1</name>
</gene>
<keyword evidence="2 5" id="KW-0812">Transmembrane</keyword>
<keyword evidence="8" id="KW-1185">Reference proteome</keyword>
<dbReference type="Proteomes" id="UP001153069">
    <property type="component" value="Unassembled WGS sequence"/>
</dbReference>
<dbReference type="GO" id="GO:0004497">
    <property type="term" value="F:monooxygenase activity"/>
    <property type="evidence" value="ECO:0007669"/>
    <property type="project" value="UniProtKB-KW"/>
</dbReference>
<keyword evidence="3 5" id="KW-1133">Transmembrane helix</keyword>
<evidence type="ECO:0000256" key="5">
    <source>
        <dbReference type="SAM" id="Phobius"/>
    </source>
</evidence>
<organism evidence="7 8">
    <name type="scientific">Seminavis robusta</name>
    <dbReference type="NCBI Taxonomy" id="568900"/>
    <lineage>
        <taxon>Eukaryota</taxon>
        <taxon>Sar</taxon>
        <taxon>Stramenopiles</taxon>
        <taxon>Ochrophyta</taxon>
        <taxon>Bacillariophyta</taxon>
        <taxon>Bacillariophyceae</taxon>
        <taxon>Bacillariophycidae</taxon>
        <taxon>Naviculales</taxon>
        <taxon>Naviculaceae</taxon>
        <taxon>Seminavis</taxon>
    </lineage>
</organism>
<sequence>MCCAATSTTESALPPSGSGINIQPTFWKTEKHRYEPSFWLIARVAVLYSFFQIVEKLGVFVWPKILEYTVTHGFDVRSIALPTLATMGIGVFFLYSFGFYGFIYVFLDKTPFFQRYRVHKGDWPWKVDPKRWNALLWTTTIQVVFNFALYIPQMLMIKFVLGTPCPWRVDVETLPSAGEMFWQTVFFLFMEDLIVYHTHKVMHSKRFYWMHKRHHSFKHCFGVCTAYSHPFDDLVESAGPAIVGPLILWDRMHVWTLFVWLVVGINCTTETHSGYELPWSMYQLIPFMCTTDFHEFHHRFPTKGNYSSTLMFWDEVHGTNKEYYAWVQAGRPFPSDKEEKTKDE</sequence>
<evidence type="ECO:0000313" key="8">
    <source>
        <dbReference type="Proteomes" id="UP001153069"/>
    </source>
</evidence>
<comment type="subcellular location">
    <subcellularLocation>
        <location evidence="1">Membrane</location>
    </subcellularLocation>
</comment>
<evidence type="ECO:0000256" key="2">
    <source>
        <dbReference type="ARBA" id="ARBA00022692"/>
    </source>
</evidence>
<evidence type="ECO:0000256" key="4">
    <source>
        <dbReference type="ARBA" id="ARBA00023136"/>
    </source>
</evidence>